<dbReference type="Proteomes" id="UP001207468">
    <property type="component" value="Unassembled WGS sequence"/>
</dbReference>
<comment type="caution">
    <text evidence="1">The sequence shown here is derived from an EMBL/GenBank/DDBJ whole genome shotgun (WGS) entry which is preliminary data.</text>
</comment>
<evidence type="ECO:0000313" key="2">
    <source>
        <dbReference type="Proteomes" id="UP001207468"/>
    </source>
</evidence>
<dbReference type="EMBL" id="JAGFNK010000297">
    <property type="protein sequence ID" value="KAI9453594.1"/>
    <property type="molecule type" value="Genomic_DNA"/>
</dbReference>
<sequence>MASASSSHSHPRPPYEYLDALLNAIPHDSVPQEIASPSRDAHLGPNPYLTFIDMALRLASNGPARSDDAPRLRDAWSLFQASVQHALHSLHTSSSSSDPPTKRKRSPSPPSASTATNKNPKNKHGDGEAKGDVDTEDDVPHLTLHALSATAPVRHKVDVTLHARTLRLTHSATGAPSALCARTTLTRAFLLPTRARSSGVPQWTALLLAGDKPAPPAPRGAGAREAAKAAGAPAARFELACSVPDSSGTKVPRMTVHPPASASALPSPPFSSREALLALLSSTIADTPATLTTVERGTPLAGVTAFRGVRETSLWFLDGASPGVLADGRPAEFWAAADLARDDAGIRVRSATGRTCSVVLMRRGSAGGNGGEDEEEEEEEGEETEFQMIDGKEREGILEWGRRHHHAFGMANVHDKTQAAEGDGDGQGEGGGRIDMRRDSDSDSDFEVESGESDGGSPSSSSGSDAGSTARHGPRSEEGSESGGDGDGDGDDNDDDDGSEHGSQHSEVDDDDDDGAVALDPKHHPLLRTGVLPKMSRAAMDVAVGLVVGDLVGQAPRGAARPAPEPANGRSERERGLEDEGDDEEDELED</sequence>
<evidence type="ECO:0000313" key="1">
    <source>
        <dbReference type="EMBL" id="KAI9453594.1"/>
    </source>
</evidence>
<organism evidence="1 2">
    <name type="scientific">Russula earlei</name>
    <dbReference type="NCBI Taxonomy" id="71964"/>
    <lineage>
        <taxon>Eukaryota</taxon>
        <taxon>Fungi</taxon>
        <taxon>Dikarya</taxon>
        <taxon>Basidiomycota</taxon>
        <taxon>Agaricomycotina</taxon>
        <taxon>Agaricomycetes</taxon>
        <taxon>Russulales</taxon>
        <taxon>Russulaceae</taxon>
        <taxon>Russula</taxon>
    </lineage>
</organism>
<reference evidence="1" key="1">
    <citation type="submission" date="2021-03" db="EMBL/GenBank/DDBJ databases">
        <title>Evolutionary priming and transition to the ectomycorrhizal habit in an iconic lineage of mushroom-forming fungi: is preadaptation a requirement?</title>
        <authorList>
            <consortium name="DOE Joint Genome Institute"/>
            <person name="Looney B.P."/>
            <person name="Miyauchi S."/>
            <person name="Morin E."/>
            <person name="Drula E."/>
            <person name="Courty P.E."/>
            <person name="Chicoki N."/>
            <person name="Fauchery L."/>
            <person name="Kohler A."/>
            <person name="Kuo A."/>
            <person name="LaButti K."/>
            <person name="Pangilinan J."/>
            <person name="Lipzen A."/>
            <person name="Riley R."/>
            <person name="Andreopoulos W."/>
            <person name="He G."/>
            <person name="Johnson J."/>
            <person name="Barry K.W."/>
            <person name="Grigoriev I.V."/>
            <person name="Nagy L."/>
            <person name="Hibbett D."/>
            <person name="Henrissat B."/>
            <person name="Matheny P.B."/>
            <person name="Labbe J."/>
            <person name="Martin A.F."/>
        </authorList>
    </citation>
    <scope>NUCLEOTIDE SEQUENCE</scope>
    <source>
        <strain evidence="1">BPL698</strain>
    </source>
</reference>
<protein>
    <submittedName>
        <fullName evidence="1">Uncharacterized protein</fullName>
    </submittedName>
</protein>
<proteinExistence type="predicted"/>
<keyword evidence="2" id="KW-1185">Reference proteome</keyword>
<gene>
    <name evidence="1" type="ORF">F5148DRAFT_459841</name>
</gene>
<name>A0ACC0TZY4_9AGAM</name>
<accession>A0ACC0TZY4</accession>